<keyword evidence="6" id="KW-0843">Virulence</keyword>
<dbReference type="SUPFAM" id="SSF55874">
    <property type="entry name" value="ATPase domain of HSP90 chaperone/DNA topoisomerase II/histidine kinase"/>
    <property type="match status" value="1"/>
</dbReference>
<dbReference type="EMBL" id="BJCL01000020">
    <property type="protein sequence ID" value="GCL65819.1"/>
    <property type="molecule type" value="Genomic_DNA"/>
</dbReference>
<dbReference type="Gene3D" id="1.10.287.130">
    <property type="match status" value="1"/>
</dbReference>
<sequence length="943" mass="100490">MSELAAEHGHLLRFLYAAPVGLVHATLDGSIETINAAAARFLLPLAPDGRLDNLYTALQNALPTLRADVAGHAGGAVVDGQHLEITPPPRSRAQPLTLALTVTRMAGDRLVAVFNDITQQMRQERALAEREAHYGAVVAVLSEGILVHDPLGKLLLCNAAAERLAGGPGHDWHGFSPTAPGGATLWPDGRPMPAADTPTGRVLAGGPAQQHVQVLSVAPDGERRWFEVSAQPVRQPEGGALLAVVTSFTDTTQRQRLLDELARHRDRLEAMVAERTRQLEASNASLAEQQNLLRTVADSVPGIVGYWGADLRCRFANAGHLAWFGRAPEDMVGLPLQTLLGPALFAQQRTQIDGVLAGQAQHFQSPLMRADGVLRHTLAAYIPDTADGAVRGFNMVVSDVTELKQAELQMGALNDELARRVARADDATQAKSAFLANMSHEIRTPMNAILGLTHLMVRDASDSLQRDRLGKVDHAARHLLQVINDILDLSKISAGKMVLQSADFDLDLVLERALELVGTEAREKGLDLQLQHAGMPRWLRGDAVRLSQSLINLLGNAVRFTSQGWVRLTAQVVGEDAERVLLRFEVQDTGPGIEPSQQGQLFEAFAQADNSATRRHGGTGLGLALTRHIAETMGGSVGVDSTPGVGSRFWFSGWFTRVAPTAAETAGAAAGAEAGVDAQLRARHAGQRVLLAEDNPVNREVGLALLEAAGLHCDSADNGELAVAMATSTPYALVLMDVQMPGTDGLEATRRIRAAGGGRSGPQVPILAMTANAFHEDRNACLAAGMNDHVAKPVDPDKLYAALLRWLPAPDARPAPAPVAARPLTERLAAVDGFELDTALRHLGGKTDLLARVLARFVASHRQGMAALAEPVQPDPLPAWQAACHSLRGAAGTLGVTRLLPALAPFELALRQRADLAALASQARQLNQQLVALVDQLARVIDG</sequence>
<dbReference type="InterPro" id="IPR001789">
    <property type="entry name" value="Sig_transdc_resp-reg_receiver"/>
</dbReference>
<dbReference type="InterPro" id="IPR036641">
    <property type="entry name" value="HPT_dom_sf"/>
</dbReference>
<dbReference type="PANTHER" id="PTHR45339">
    <property type="entry name" value="HYBRID SIGNAL TRANSDUCTION HISTIDINE KINASE J"/>
    <property type="match status" value="1"/>
</dbReference>
<dbReference type="InterPro" id="IPR011006">
    <property type="entry name" value="CheY-like_superfamily"/>
</dbReference>
<dbReference type="Gene3D" id="3.40.50.2300">
    <property type="match status" value="1"/>
</dbReference>
<evidence type="ECO:0000313" key="17">
    <source>
        <dbReference type="Proteomes" id="UP000301751"/>
    </source>
</evidence>
<accession>A0A480AVS8</accession>
<dbReference type="Pfam" id="PF02518">
    <property type="entry name" value="HATPase_c"/>
    <property type="match status" value="1"/>
</dbReference>
<evidence type="ECO:0000256" key="4">
    <source>
        <dbReference type="ARBA" id="ARBA00022729"/>
    </source>
</evidence>
<dbReference type="GO" id="GO:0000155">
    <property type="term" value="F:phosphorelay sensor kinase activity"/>
    <property type="evidence" value="ECO:0007669"/>
    <property type="project" value="InterPro"/>
</dbReference>
<dbReference type="InterPro" id="IPR000014">
    <property type="entry name" value="PAS"/>
</dbReference>
<dbReference type="SMART" id="SM00387">
    <property type="entry name" value="HATPase_c"/>
    <property type="match status" value="1"/>
</dbReference>
<dbReference type="InterPro" id="IPR036097">
    <property type="entry name" value="HisK_dim/P_sf"/>
</dbReference>
<evidence type="ECO:0000259" key="15">
    <source>
        <dbReference type="PROSITE" id="PS50894"/>
    </source>
</evidence>
<evidence type="ECO:0000256" key="6">
    <source>
        <dbReference type="ARBA" id="ARBA00023026"/>
    </source>
</evidence>
<evidence type="ECO:0000256" key="5">
    <source>
        <dbReference type="ARBA" id="ARBA00023012"/>
    </source>
</evidence>
<dbReference type="CDD" id="cd17546">
    <property type="entry name" value="REC_hyHK_CKI1_RcsC-like"/>
    <property type="match status" value="1"/>
</dbReference>
<dbReference type="CDD" id="cd16922">
    <property type="entry name" value="HATPase_EvgS-ArcB-TorS-like"/>
    <property type="match status" value="1"/>
</dbReference>
<dbReference type="Pfam" id="PF08448">
    <property type="entry name" value="PAS_4"/>
    <property type="match status" value="2"/>
</dbReference>
<dbReference type="InterPro" id="IPR003661">
    <property type="entry name" value="HisK_dim/P_dom"/>
</dbReference>
<feature type="coiled-coil region" evidence="11">
    <location>
        <begin position="909"/>
        <end position="936"/>
    </location>
</feature>
<dbReference type="GO" id="GO:0005886">
    <property type="term" value="C:plasma membrane"/>
    <property type="evidence" value="ECO:0007669"/>
    <property type="project" value="UniProtKB-SubCell"/>
</dbReference>
<dbReference type="FunFam" id="3.30.565.10:FF:000010">
    <property type="entry name" value="Sensor histidine kinase RcsC"/>
    <property type="match status" value="1"/>
</dbReference>
<dbReference type="GO" id="GO:0005524">
    <property type="term" value="F:ATP binding"/>
    <property type="evidence" value="ECO:0007669"/>
    <property type="project" value="UniProtKB-KW"/>
</dbReference>
<dbReference type="SUPFAM" id="SSF47226">
    <property type="entry name" value="Histidine-containing phosphotransfer domain, HPT domain"/>
    <property type="match status" value="1"/>
</dbReference>
<name>A0A480AVS8_9BURK</name>
<evidence type="ECO:0000256" key="3">
    <source>
        <dbReference type="ARBA" id="ARBA00022553"/>
    </source>
</evidence>
<dbReference type="InterPro" id="IPR013656">
    <property type="entry name" value="PAS_4"/>
</dbReference>
<keyword evidence="4" id="KW-0732">Signal</keyword>
<dbReference type="Gene3D" id="1.20.120.160">
    <property type="entry name" value="HPT domain"/>
    <property type="match status" value="1"/>
</dbReference>
<dbReference type="Gene3D" id="3.30.565.10">
    <property type="entry name" value="Histidine kinase-like ATPase, C-terminal domain"/>
    <property type="match status" value="1"/>
</dbReference>
<dbReference type="Pfam" id="PF00512">
    <property type="entry name" value="HisKA"/>
    <property type="match status" value="1"/>
</dbReference>
<dbReference type="EC" id="2.7.13.3" evidence="2"/>
<evidence type="ECO:0000256" key="11">
    <source>
        <dbReference type="SAM" id="Coils"/>
    </source>
</evidence>
<dbReference type="SUPFAM" id="SSF47384">
    <property type="entry name" value="Homodimeric domain of signal transducing histidine kinase"/>
    <property type="match status" value="1"/>
</dbReference>
<protein>
    <recommendedName>
        <fullName evidence="8">Virulence sensor protein BvgS</fullName>
        <ecNumber evidence="2">2.7.13.3</ecNumber>
    </recommendedName>
</protein>
<proteinExistence type="predicted"/>
<dbReference type="SMART" id="SM00448">
    <property type="entry name" value="REC"/>
    <property type="match status" value="1"/>
</dbReference>
<dbReference type="PROSITE" id="PS50113">
    <property type="entry name" value="PAC"/>
    <property type="match status" value="2"/>
</dbReference>
<feature type="modified residue" description="Phosphohistidine" evidence="9">
    <location>
        <position position="885"/>
    </location>
</feature>
<dbReference type="SUPFAM" id="SSF55785">
    <property type="entry name" value="PYP-like sensor domain (PAS domain)"/>
    <property type="match status" value="2"/>
</dbReference>
<comment type="function">
    <text evidence="7">Member of the two-component regulatory system BvgS/BvgA. Phosphorylates BvgA via a four-step phosphorelay in response to environmental signals.</text>
</comment>
<dbReference type="RefSeq" id="WP_162520910.1">
    <property type="nucleotide sequence ID" value="NZ_BJCL01000020.1"/>
</dbReference>
<organism evidence="16 17">
    <name type="scientific">Pseudaquabacterium pictum</name>
    <dbReference type="NCBI Taxonomy" id="2315236"/>
    <lineage>
        <taxon>Bacteria</taxon>
        <taxon>Pseudomonadati</taxon>
        <taxon>Pseudomonadota</taxon>
        <taxon>Betaproteobacteria</taxon>
        <taxon>Burkholderiales</taxon>
        <taxon>Sphaerotilaceae</taxon>
        <taxon>Pseudaquabacterium</taxon>
    </lineage>
</organism>
<dbReference type="Gene3D" id="3.30.450.20">
    <property type="entry name" value="PAS domain"/>
    <property type="match status" value="3"/>
</dbReference>
<feature type="domain" description="Response regulatory" evidence="13">
    <location>
        <begin position="688"/>
        <end position="807"/>
    </location>
</feature>
<dbReference type="InterPro" id="IPR008207">
    <property type="entry name" value="Sig_transdc_His_kin_Hpt_dom"/>
</dbReference>
<keyword evidence="17" id="KW-1185">Reference proteome</keyword>
<dbReference type="InterPro" id="IPR003594">
    <property type="entry name" value="HATPase_dom"/>
</dbReference>
<dbReference type="NCBIfam" id="TIGR00229">
    <property type="entry name" value="sensory_box"/>
    <property type="match status" value="1"/>
</dbReference>
<dbReference type="CDD" id="cd00082">
    <property type="entry name" value="HisKA"/>
    <property type="match status" value="1"/>
</dbReference>
<dbReference type="SMART" id="SM00388">
    <property type="entry name" value="HisKA"/>
    <property type="match status" value="1"/>
</dbReference>
<dbReference type="InterPro" id="IPR004358">
    <property type="entry name" value="Sig_transdc_His_kin-like_C"/>
</dbReference>
<evidence type="ECO:0000256" key="7">
    <source>
        <dbReference type="ARBA" id="ARBA00058004"/>
    </source>
</evidence>
<dbReference type="CDD" id="cd00130">
    <property type="entry name" value="PAS"/>
    <property type="match status" value="1"/>
</dbReference>
<feature type="domain" description="Histidine kinase" evidence="12">
    <location>
        <begin position="437"/>
        <end position="649"/>
    </location>
</feature>
<gene>
    <name evidence="16" type="ORF">AQPW35_49000</name>
</gene>
<dbReference type="PROSITE" id="PS50110">
    <property type="entry name" value="RESPONSE_REGULATORY"/>
    <property type="match status" value="1"/>
</dbReference>
<dbReference type="SMART" id="SM00091">
    <property type="entry name" value="PAS"/>
    <property type="match status" value="2"/>
</dbReference>
<dbReference type="PROSITE" id="PS50894">
    <property type="entry name" value="HPT"/>
    <property type="match status" value="1"/>
</dbReference>
<dbReference type="PROSITE" id="PS50109">
    <property type="entry name" value="HIS_KIN"/>
    <property type="match status" value="1"/>
</dbReference>
<feature type="domain" description="PAC" evidence="14">
    <location>
        <begin position="361"/>
        <end position="412"/>
    </location>
</feature>
<evidence type="ECO:0000313" key="16">
    <source>
        <dbReference type="EMBL" id="GCL65819.1"/>
    </source>
</evidence>
<comment type="catalytic activity">
    <reaction evidence="1">
        <text>ATP + protein L-histidine = ADP + protein N-phospho-L-histidine.</text>
        <dbReference type="EC" id="2.7.13.3"/>
    </reaction>
</comment>
<feature type="modified residue" description="4-aspartylphosphate" evidence="10">
    <location>
        <position position="737"/>
    </location>
</feature>
<dbReference type="SMART" id="SM00086">
    <property type="entry name" value="PAC"/>
    <property type="match status" value="2"/>
</dbReference>
<evidence type="ECO:0000256" key="2">
    <source>
        <dbReference type="ARBA" id="ARBA00012438"/>
    </source>
</evidence>
<keyword evidence="3 10" id="KW-0597">Phosphoprotein</keyword>
<keyword evidence="11" id="KW-0175">Coiled coil</keyword>
<evidence type="ECO:0000259" key="13">
    <source>
        <dbReference type="PROSITE" id="PS50110"/>
    </source>
</evidence>
<dbReference type="InterPro" id="IPR001610">
    <property type="entry name" value="PAC"/>
</dbReference>
<reference evidence="17" key="1">
    <citation type="submission" date="2019-03" db="EMBL/GenBank/DDBJ databases">
        <title>Aquabacterium pictum sp.nov., the first bacteriochlorophyll a-containing freshwater bacterium in the genus Aquabacterium of the class Betaproteobacteria.</title>
        <authorList>
            <person name="Hirose S."/>
            <person name="Tank M."/>
            <person name="Hara E."/>
            <person name="Tamaki H."/>
            <person name="Takaichi S."/>
            <person name="Haruta S."/>
            <person name="Hanada S."/>
        </authorList>
    </citation>
    <scope>NUCLEOTIDE SEQUENCE [LARGE SCALE GENOMIC DNA]</scope>
    <source>
        <strain evidence="17">W35</strain>
    </source>
</reference>
<evidence type="ECO:0000256" key="9">
    <source>
        <dbReference type="PROSITE-ProRule" id="PRU00110"/>
    </source>
</evidence>
<dbReference type="SUPFAM" id="SSF52172">
    <property type="entry name" value="CheY-like"/>
    <property type="match status" value="1"/>
</dbReference>
<dbReference type="PRINTS" id="PR00344">
    <property type="entry name" value="BCTRLSENSOR"/>
</dbReference>
<dbReference type="PANTHER" id="PTHR45339:SF5">
    <property type="entry name" value="HISTIDINE KINASE"/>
    <property type="match status" value="1"/>
</dbReference>
<dbReference type="InterPro" id="IPR036890">
    <property type="entry name" value="HATPase_C_sf"/>
</dbReference>
<dbReference type="AlphaFoldDB" id="A0A480AVS8"/>
<keyword evidence="5" id="KW-0902">Two-component regulatory system</keyword>
<dbReference type="Proteomes" id="UP000301751">
    <property type="component" value="Unassembled WGS sequence"/>
</dbReference>
<dbReference type="InterPro" id="IPR000700">
    <property type="entry name" value="PAS-assoc_C"/>
</dbReference>
<dbReference type="Pfam" id="PF00072">
    <property type="entry name" value="Response_reg"/>
    <property type="match status" value="1"/>
</dbReference>
<feature type="domain" description="PAC" evidence="14">
    <location>
        <begin position="208"/>
        <end position="263"/>
    </location>
</feature>
<evidence type="ECO:0000256" key="1">
    <source>
        <dbReference type="ARBA" id="ARBA00000085"/>
    </source>
</evidence>
<evidence type="ECO:0000256" key="8">
    <source>
        <dbReference type="ARBA" id="ARBA00070152"/>
    </source>
</evidence>
<evidence type="ECO:0000259" key="14">
    <source>
        <dbReference type="PROSITE" id="PS50113"/>
    </source>
</evidence>
<comment type="caution">
    <text evidence="16">The sequence shown here is derived from an EMBL/GenBank/DDBJ whole genome shotgun (WGS) entry which is preliminary data.</text>
</comment>
<evidence type="ECO:0000256" key="10">
    <source>
        <dbReference type="PROSITE-ProRule" id="PRU00169"/>
    </source>
</evidence>
<feature type="domain" description="HPt" evidence="15">
    <location>
        <begin position="846"/>
        <end position="943"/>
    </location>
</feature>
<dbReference type="InterPro" id="IPR005467">
    <property type="entry name" value="His_kinase_dom"/>
</dbReference>
<evidence type="ECO:0000259" key="12">
    <source>
        <dbReference type="PROSITE" id="PS50109"/>
    </source>
</evidence>
<dbReference type="InterPro" id="IPR035965">
    <property type="entry name" value="PAS-like_dom_sf"/>
</dbReference>